<protein>
    <recommendedName>
        <fullName evidence="3">DUF1963 domain-containing protein</fullName>
    </recommendedName>
</protein>
<dbReference type="OrthoDB" id="8792814at2"/>
<dbReference type="STRING" id="1121869.SAMN03084138_04846"/>
<proteinExistence type="predicted"/>
<dbReference type="Gene3D" id="2.30.320.10">
    <property type="entry name" value="YwqG-like"/>
    <property type="match status" value="1"/>
</dbReference>
<gene>
    <name evidence="1" type="ORF">SAMN03084138_04846</name>
</gene>
<reference evidence="1 2" key="1">
    <citation type="submission" date="2016-10" db="EMBL/GenBank/DDBJ databases">
        <authorList>
            <person name="de Groot N.N."/>
        </authorList>
    </citation>
    <scope>NUCLEOTIDE SEQUENCE [LARGE SCALE GENOMIC DNA]</scope>
    <source>
        <strain evidence="1 2">DSM 15893</strain>
    </source>
</reference>
<organism evidence="1 2">
    <name type="scientific">Enterovibrio norvegicus DSM 15893</name>
    <dbReference type="NCBI Taxonomy" id="1121869"/>
    <lineage>
        <taxon>Bacteria</taxon>
        <taxon>Pseudomonadati</taxon>
        <taxon>Pseudomonadota</taxon>
        <taxon>Gammaproteobacteria</taxon>
        <taxon>Vibrionales</taxon>
        <taxon>Vibrionaceae</taxon>
        <taxon>Enterovibrio</taxon>
    </lineage>
</organism>
<dbReference type="EMBL" id="FOWR01000076">
    <property type="protein sequence ID" value="SFQ35736.1"/>
    <property type="molecule type" value="Genomic_DNA"/>
</dbReference>
<evidence type="ECO:0000313" key="1">
    <source>
        <dbReference type="EMBL" id="SFQ35736.1"/>
    </source>
</evidence>
<evidence type="ECO:0008006" key="3">
    <source>
        <dbReference type="Google" id="ProtNLM"/>
    </source>
</evidence>
<name>A0A1I5XV24_9GAMM</name>
<evidence type="ECO:0000313" key="2">
    <source>
        <dbReference type="Proteomes" id="UP000182692"/>
    </source>
</evidence>
<dbReference type="InterPro" id="IPR035948">
    <property type="entry name" value="YwqG-like_sf"/>
</dbReference>
<dbReference type="AlphaFoldDB" id="A0A1I5XV24"/>
<dbReference type="RefSeq" id="WP_139218821.1">
    <property type="nucleotide sequence ID" value="NZ_FOWR01000076.1"/>
</dbReference>
<sequence length="227" mass="25896">MNEFESYIRSLGSEAIKAVLLDNCTDEFSSRTGGTFYDIPGKSWPMGSSGPLRPLLQIVVNELPYIPKQISHLMGICIYIDKGYVTFDILSEEGGELVVREIPKGSTIHPLSNPTENKFEEKDIKWEKFIDYPSSSDFIEWLDNQNVDCDFESNEFEKALIKYSNYGFSKINGWPTTIQGPSYDEPNVDECTIQVSLDIDIPFGDSTIFKINWAAKINNWHCMWETC</sequence>
<dbReference type="SUPFAM" id="SSF103032">
    <property type="entry name" value="Hypothetical protein YwqG"/>
    <property type="match status" value="1"/>
</dbReference>
<dbReference type="GeneID" id="35870097"/>
<accession>A0A1I5XV24</accession>
<dbReference type="Proteomes" id="UP000182692">
    <property type="component" value="Unassembled WGS sequence"/>
</dbReference>